<keyword evidence="2" id="KW-1185">Reference proteome</keyword>
<dbReference type="Proteomes" id="UP000615989">
    <property type="component" value="Unassembled WGS sequence"/>
</dbReference>
<reference evidence="1" key="1">
    <citation type="submission" date="2019-12" db="EMBL/GenBank/DDBJ databases">
        <title>Comparative genomics gives insights into the taxonomy of the Azoarcus-Aromatoleum group and reveals separate origins of nif in the plant-associated Azoarcus and non-plant-associated Aromatoleum sub-groups.</title>
        <authorList>
            <person name="Lafos M."/>
            <person name="Maluk M."/>
            <person name="Batista M."/>
            <person name="Junghare M."/>
            <person name="Carmona M."/>
            <person name="Faoro H."/>
            <person name="Cruz L.M."/>
            <person name="Battistoni F."/>
            <person name="De Souza E."/>
            <person name="Pedrosa F."/>
            <person name="Chen W.-M."/>
            <person name="Poole P.S."/>
            <person name="Dixon R.A."/>
            <person name="James E.K."/>
        </authorList>
    </citation>
    <scope>NUCLEOTIDE SEQUENCE</scope>
    <source>
        <strain evidence="1">LuFRes1</strain>
    </source>
</reference>
<organism evidence="1 2">
    <name type="scientific">Aromatoleum anaerobium</name>
    <dbReference type="NCBI Taxonomy" id="182180"/>
    <lineage>
        <taxon>Bacteria</taxon>
        <taxon>Pseudomonadati</taxon>
        <taxon>Pseudomonadota</taxon>
        <taxon>Betaproteobacteria</taxon>
        <taxon>Rhodocyclales</taxon>
        <taxon>Rhodocyclaceae</taxon>
        <taxon>Aromatoleum</taxon>
    </lineage>
</organism>
<name>A0ABX1PQK1_9RHOO</name>
<accession>A0ABX1PQK1</accession>
<evidence type="ECO:0000313" key="1">
    <source>
        <dbReference type="EMBL" id="NMG26676.1"/>
    </source>
</evidence>
<protein>
    <submittedName>
        <fullName evidence="1">Uncharacterized protein</fullName>
    </submittedName>
</protein>
<gene>
    <name evidence="1" type="ORF">GO606_18565</name>
</gene>
<dbReference type="EMBL" id="WTVG01000083">
    <property type="protein sequence ID" value="NMG26676.1"/>
    <property type="molecule type" value="Genomic_DNA"/>
</dbReference>
<evidence type="ECO:0000313" key="2">
    <source>
        <dbReference type="Proteomes" id="UP000615989"/>
    </source>
</evidence>
<sequence length="90" mass="10343">MFDVRVMRRDGVRLARDEAASQTEHSGEFVLDVANGARRLRLKSPWTSGYAPVELYEPVLISARNGVQLWRGYERVGERGVVQEWIVRAR</sequence>
<proteinExistence type="predicted"/>
<comment type="caution">
    <text evidence="1">The sequence shown here is derived from an EMBL/GenBank/DDBJ whole genome shotgun (WGS) entry which is preliminary data.</text>
</comment>
<dbReference type="RefSeq" id="WP_169120016.1">
    <property type="nucleotide sequence ID" value="NZ_WTVG02000040.1"/>
</dbReference>